<dbReference type="Proteomes" id="UP000469380">
    <property type="component" value="Unassembled WGS sequence"/>
</dbReference>
<organism evidence="1 2">
    <name type="scientific">Collinsella aerofaciens</name>
    <dbReference type="NCBI Taxonomy" id="74426"/>
    <lineage>
        <taxon>Bacteria</taxon>
        <taxon>Bacillati</taxon>
        <taxon>Actinomycetota</taxon>
        <taxon>Coriobacteriia</taxon>
        <taxon>Coriobacteriales</taxon>
        <taxon>Coriobacteriaceae</taxon>
        <taxon>Collinsella</taxon>
    </lineage>
</organism>
<dbReference type="InterPro" id="IPR035922">
    <property type="entry name" value="3H_dom_sf"/>
</dbReference>
<dbReference type="SUPFAM" id="SSF75500">
    <property type="entry name" value="Putative transcriptional regulator TM1602, C-terminal domain"/>
    <property type="match status" value="1"/>
</dbReference>
<dbReference type="Gene3D" id="1.10.10.10">
    <property type="entry name" value="Winged helix-like DNA-binding domain superfamily/Winged helix DNA-binding domain"/>
    <property type="match status" value="1"/>
</dbReference>
<comment type="caution">
    <text evidence="1">The sequence shown here is derived from an EMBL/GenBank/DDBJ whole genome shotgun (WGS) entry which is preliminary data.</text>
</comment>
<dbReference type="PANTHER" id="PTHR40068:SF1">
    <property type="entry name" value="TRANSCRIPTION REPRESSOR NIAR-RELATED"/>
    <property type="match status" value="1"/>
</dbReference>
<dbReference type="InterPro" id="IPR013196">
    <property type="entry name" value="HTH_11"/>
</dbReference>
<protein>
    <submittedName>
        <fullName evidence="1">HTH domain-containing protein</fullName>
    </submittedName>
</protein>
<accession>A0A381JZR5</accession>
<dbReference type="GO" id="GO:0036094">
    <property type="term" value="F:small molecule binding"/>
    <property type="evidence" value="ECO:0007669"/>
    <property type="project" value="InterPro"/>
</dbReference>
<sequence length="181" mass="19949">MNARERRRAIMAVLEGAKGPVSGSALAREVGVSRQIVVQDIALLRADGHDIVATNRGYVLQEAPSSPAVPTRLVKVRHSVEQAGDELTSIVDAGGAVLNVIVNHRVYGKITADLDIRNRRDVERYLRDIESGKSFPLLTVTSGYHFHRIAAEDEQTLDEIEAMLKEKGYLADLMPYEDDLS</sequence>
<name>A0A381JZR5_9ACTN</name>
<dbReference type="InterPro" id="IPR036390">
    <property type="entry name" value="WH_DNA-bd_sf"/>
</dbReference>
<reference evidence="1 2" key="1">
    <citation type="journal article" date="2019" name="Nat. Med.">
        <title>A library of human gut bacterial isolates paired with longitudinal multiomics data enables mechanistic microbiome research.</title>
        <authorList>
            <person name="Poyet M."/>
            <person name="Groussin M."/>
            <person name="Gibbons S.M."/>
            <person name="Avila-Pacheco J."/>
            <person name="Jiang X."/>
            <person name="Kearney S.M."/>
            <person name="Perrotta A.R."/>
            <person name="Berdy B."/>
            <person name="Zhao S."/>
            <person name="Lieberman T.D."/>
            <person name="Swanson P.K."/>
            <person name="Smith M."/>
            <person name="Roesemann S."/>
            <person name="Alexander J.E."/>
            <person name="Rich S.A."/>
            <person name="Livny J."/>
            <person name="Vlamakis H."/>
            <person name="Clish C."/>
            <person name="Bullock K."/>
            <person name="Deik A."/>
            <person name="Scott J."/>
            <person name="Pierce K.A."/>
            <person name="Xavier R.J."/>
            <person name="Alm E.J."/>
        </authorList>
    </citation>
    <scope>NUCLEOTIDE SEQUENCE [LARGE SCALE GENOMIC DNA]</scope>
    <source>
        <strain evidence="1 2">BIOML-A20</strain>
    </source>
</reference>
<evidence type="ECO:0000313" key="1">
    <source>
        <dbReference type="EMBL" id="MZJ38965.1"/>
    </source>
</evidence>
<gene>
    <name evidence="1" type="ORF">GT464_03205</name>
</gene>
<dbReference type="Gene3D" id="3.30.1340.20">
    <property type="entry name" value="3H domain"/>
    <property type="match status" value="1"/>
</dbReference>
<dbReference type="InterPro" id="IPR026043">
    <property type="entry name" value="NadR"/>
</dbReference>
<dbReference type="PANTHER" id="PTHR40068">
    <property type="entry name" value="TRANSCRIPTION REPRESSOR NIAR-RELATED"/>
    <property type="match status" value="1"/>
</dbReference>
<evidence type="ECO:0000313" key="2">
    <source>
        <dbReference type="Proteomes" id="UP000469380"/>
    </source>
</evidence>
<dbReference type="AlphaFoldDB" id="A0A381JZR5"/>
<dbReference type="PIRSF" id="PIRSF037847">
    <property type="entry name" value="NiaR"/>
    <property type="match status" value="1"/>
</dbReference>
<dbReference type="RefSeq" id="WP_006235217.1">
    <property type="nucleotide sequence ID" value="NZ_CABKPD010000019.1"/>
</dbReference>
<dbReference type="InterPro" id="IPR036388">
    <property type="entry name" value="WH-like_DNA-bd_sf"/>
</dbReference>
<dbReference type="GeneID" id="92850487"/>
<dbReference type="InterPro" id="IPR004173">
    <property type="entry name" value="3H_domain"/>
</dbReference>
<dbReference type="EMBL" id="WWSR01000004">
    <property type="protein sequence ID" value="MZJ38965.1"/>
    <property type="molecule type" value="Genomic_DNA"/>
</dbReference>
<dbReference type="Pfam" id="PF08279">
    <property type="entry name" value="HTH_11"/>
    <property type="match status" value="1"/>
</dbReference>
<dbReference type="Pfam" id="PF02829">
    <property type="entry name" value="3H"/>
    <property type="match status" value="1"/>
</dbReference>
<proteinExistence type="predicted"/>
<dbReference type="SUPFAM" id="SSF46785">
    <property type="entry name" value="Winged helix' DNA-binding domain"/>
    <property type="match status" value="1"/>
</dbReference>